<protein>
    <submittedName>
        <fullName evidence="4">Oxidoreductase, zinc-binding dehydrogenase family, putative</fullName>
    </submittedName>
</protein>
<dbReference type="STRING" id="663331.D4ALQ1"/>
<evidence type="ECO:0000256" key="1">
    <source>
        <dbReference type="ARBA" id="ARBA00008072"/>
    </source>
</evidence>
<dbReference type="GeneID" id="9526676"/>
<dbReference type="Proteomes" id="UP000008866">
    <property type="component" value="Unassembled WGS sequence"/>
</dbReference>
<dbReference type="InterPro" id="IPR047122">
    <property type="entry name" value="Trans-enoyl_RdTase-like"/>
</dbReference>
<sequence length="344" mass="37327">MLVKPVAIALNPTDWKHIDAGVVGAVVGCDYSGIVETIGKGVRKKFKKGDRVYGVVHGCNRQEPDDGAFGNYILVKADVQSHIPDNLSFEEAATLGVGIITVCQGLYLGLGLDLPTSPSFKRTPVLIYGGSTATGSLGIQFAKQYVFPKKEYTENESSGLNIPTEREMSNQNPKKPIAVLFWKRNYFASPFCSAYIIREFTGNKLKLAWDTISLPASARICAHAISTSPGGRYFALLPEPCPRDDVESSYTMAYYMFGEKVQMSEDGPVIPPDHSGFRYAKEFVSMANQLLADGKIKVHPQQVCGGGLAGALEGLEMMRDGKVTGSKLVYRVAETPGLEPPDST</sequence>
<name>D4ALQ1_ARTBC</name>
<dbReference type="InterPro" id="IPR013154">
    <property type="entry name" value="ADH-like_N"/>
</dbReference>
<organism evidence="4 5">
    <name type="scientific">Arthroderma benhamiae (strain ATCC MYA-4681 / CBS 112371)</name>
    <name type="common">Trichophyton mentagrophytes</name>
    <dbReference type="NCBI Taxonomy" id="663331"/>
    <lineage>
        <taxon>Eukaryota</taxon>
        <taxon>Fungi</taxon>
        <taxon>Dikarya</taxon>
        <taxon>Ascomycota</taxon>
        <taxon>Pezizomycotina</taxon>
        <taxon>Eurotiomycetes</taxon>
        <taxon>Eurotiomycetidae</taxon>
        <taxon>Onygenales</taxon>
        <taxon>Arthrodermataceae</taxon>
        <taxon>Trichophyton</taxon>
    </lineage>
</organism>
<reference evidence="5" key="1">
    <citation type="journal article" date="2011" name="Genome Biol.">
        <title>Comparative and functional genomics provide insights into the pathogenicity of dermatophytic fungi.</title>
        <authorList>
            <person name="Burmester A."/>
            <person name="Shelest E."/>
            <person name="Gloeckner G."/>
            <person name="Heddergott C."/>
            <person name="Schindler S."/>
            <person name="Staib P."/>
            <person name="Heidel A."/>
            <person name="Felder M."/>
            <person name="Petzold A."/>
            <person name="Szafranski K."/>
            <person name="Feuermann M."/>
            <person name="Pedruzzi I."/>
            <person name="Priebe S."/>
            <person name="Groth M."/>
            <person name="Winkler R."/>
            <person name="Li W."/>
            <person name="Kniemeyer O."/>
            <person name="Schroeckh V."/>
            <person name="Hertweck C."/>
            <person name="Hube B."/>
            <person name="White T.C."/>
            <person name="Platzer M."/>
            <person name="Guthke R."/>
            <person name="Heitman J."/>
            <person name="Woestemeyer J."/>
            <person name="Zipfel P.F."/>
            <person name="Monod M."/>
            <person name="Brakhage A.A."/>
        </authorList>
    </citation>
    <scope>NUCLEOTIDE SEQUENCE [LARGE SCALE GENOMIC DNA]</scope>
    <source>
        <strain evidence="5">ATCC MYA-4681 / CBS 112371</strain>
    </source>
</reference>
<keyword evidence="5" id="KW-1185">Reference proteome</keyword>
<dbReference type="InterPro" id="IPR011032">
    <property type="entry name" value="GroES-like_sf"/>
</dbReference>
<dbReference type="PANTHER" id="PTHR45348:SF2">
    <property type="entry name" value="ZINC-TYPE ALCOHOL DEHYDROGENASE-LIKE PROTEIN C2E1P3.01"/>
    <property type="match status" value="1"/>
</dbReference>
<dbReference type="Gene3D" id="3.90.180.10">
    <property type="entry name" value="Medium-chain alcohol dehydrogenases, catalytic domain"/>
    <property type="match status" value="1"/>
</dbReference>
<dbReference type="AlphaFoldDB" id="D4ALQ1"/>
<evidence type="ECO:0000313" key="4">
    <source>
        <dbReference type="EMBL" id="EFE36310.1"/>
    </source>
</evidence>
<dbReference type="GO" id="GO:0016651">
    <property type="term" value="F:oxidoreductase activity, acting on NAD(P)H"/>
    <property type="evidence" value="ECO:0007669"/>
    <property type="project" value="InterPro"/>
</dbReference>
<gene>
    <name evidence="4" type="ORF">ARB_05249</name>
</gene>
<evidence type="ECO:0000313" key="5">
    <source>
        <dbReference type="Proteomes" id="UP000008866"/>
    </source>
</evidence>
<dbReference type="OMA" id="FAEYCIP"/>
<dbReference type="KEGG" id="abe:ARB_05249"/>
<feature type="domain" description="Alcohol dehydrogenase-like N-terminal" evidence="3">
    <location>
        <begin position="2"/>
        <end position="85"/>
    </location>
</feature>
<dbReference type="PANTHER" id="PTHR45348">
    <property type="entry name" value="HYPOTHETICAL OXIDOREDUCTASE (EUROFUNG)"/>
    <property type="match status" value="1"/>
</dbReference>
<comment type="caution">
    <text evidence="4">The sequence shown here is derived from an EMBL/GenBank/DDBJ whole genome shotgun (WGS) entry which is preliminary data.</text>
</comment>
<dbReference type="SUPFAM" id="SSF50129">
    <property type="entry name" value="GroES-like"/>
    <property type="match status" value="1"/>
</dbReference>
<accession>D4ALQ1</accession>
<keyword evidence="2" id="KW-0560">Oxidoreductase</keyword>
<dbReference type="RefSeq" id="XP_003016955.1">
    <property type="nucleotide sequence ID" value="XM_003016909.1"/>
</dbReference>
<dbReference type="CDD" id="cd08249">
    <property type="entry name" value="enoyl_reductase_like"/>
    <property type="match status" value="1"/>
</dbReference>
<comment type="similarity">
    <text evidence="1">Belongs to the zinc-containing alcohol dehydrogenase family.</text>
</comment>
<dbReference type="eggNOG" id="KOG1198">
    <property type="taxonomic scope" value="Eukaryota"/>
</dbReference>
<evidence type="ECO:0000256" key="2">
    <source>
        <dbReference type="ARBA" id="ARBA00023002"/>
    </source>
</evidence>
<proteinExistence type="inferred from homology"/>
<evidence type="ECO:0000259" key="3">
    <source>
        <dbReference type="Pfam" id="PF08240"/>
    </source>
</evidence>
<dbReference type="HOGENOM" id="CLU_026673_16_1_1"/>
<dbReference type="EMBL" id="ABSU01000002">
    <property type="protein sequence ID" value="EFE36310.1"/>
    <property type="molecule type" value="Genomic_DNA"/>
</dbReference>
<dbReference type="Pfam" id="PF08240">
    <property type="entry name" value="ADH_N"/>
    <property type="match status" value="1"/>
</dbReference>
<dbReference type="Gene3D" id="3.40.50.720">
    <property type="entry name" value="NAD(P)-binding Rossmann-like Domain"/>
    <property type="match status" value="2"/>
</dbReference>